<protein>
    <submittedName>
        <fullName evidence="3">Protein NLRC3-like</fullName>
    </submittedName>
</protein>
<dbReference type="InterPro" id="IPR051261">
    <property type="entry name" value="NLR"/>
</dbReference>
<evidence type="ECO:0000313" key="3">
    <source>
        <dbReference type="EMBL" id="CAB3264357.1"/>
    </source>
</evidence>
<gene>
    <name evidence="3" type="primary">Nlrc3-007</name>
</gene>
<accession>A0A6F9DLN6</accession>
<sequence length="318" mass="37234">MDWFFYIYVKKIDFQKPVTLVDFLLKYSMDVTQYNKLNGEGFSSLQKTILSEILESKNVFIAFDGLDEASTEWNLEYKGGLNMHEKNNPLLYLFGLMNGDLLPNAKKLFTSRQNHFLSIDANYRPSFVAEVLGLNTKSQESLCKQICPDHEDQVWKIIESNPNLSYSCYVPAKCVFITFSVWKSLEEDSSKRFHSLTQIFAQGFKYYFAKGFIKGKVKDEKYMDRIAKLAWNGFTKKISIFGKKDLDNVGIDIRTFTDILSAFTTEENWGMEILDCDRKSNFSHLIWQEYFAACYLVYFSSVDEFCEWIPQFKSDRWE</sequence>
<evidence type="ECO:0000256" key="1">
    <source>
        <dbReference type="ARBA" id="ARBA00022614"/>
    </source>
</evidence>
<dbReference type="Gene3D" id="3.40.50.300">
    <property type="entry name" value="P-loop containing nucleotide triphosphate hydrolases"/>
    <property type="match status" value="1"/>
</dbReference>
<dbReference type="AlphaFoldDB" id="A0A6F9DLN6"/>
<dbReference type="EMBL" id="LR788495">
    <property type="protein sequence ID" value="CAB3264357.1"/>
    <property type="molecule type" value="mRNA"/>
</dbReference>
<proteinExistence type="evidence at transcript level"/>
<keyword evidence="2" id="KW-0677">Repeat</keyword>
<reference evidence="3" key="1">
    <citation type="submission" date="2020-04" db="EMBL/GenBank/DDBJ databases">
        <authorList>
            <person name="Neveu A P."/>
        </authorList>
    </citation>
    <scope>NUCLEOTIDE SEQUENCE</scope>
    <source>
        <tissue evidence="3">Whole embryo</tissue>
    </source>
</reference>
<organism evidence="3">
    <name type="scientific">Phallusia mammillata</name>
    <dbReference type="NCBI Taxonomy" id="59560"/>
    <lineage>
        <taxon>Eukaryota</taxon>
        <taxon>Metazoa</taxon>
        <taxon>Chordata</taxon>
        <taxon>Tunicata</taxon>
        <taxon>Ascidiacea</taxon>
        <taxon>Phlebobranchia</taxon>
        <taxon>Ascidiidae</taxon>
        <taxon>Phallusia</taxon>
    </lineage>
</organism>
<dbReference type="PANTHER" id="PTHR24106">
    <property type="entry name" value="NACHT, LRR AND CARD DOMAINS-CONTAINING"/>
    <property type="match status" value="1"/>
</dbReference>
<evidence type="ECO:0000256" key="2">
    <source>
        <dbReference type="ARBA" id="ARBA00022737"/>
    </source>
</evidence>
<dbReference type="InterPro" id="IPR027417">
    <property type="entry name" value="P-loop_NTPase"/>
</dbReference>
<name>A0A6F9DLN6_9ASCI</name>
<keyword evidence="1" id="KW-0433">Leucine-rich repeat</keyword>